<proteinExistence type="predicted"/>
<dbReference type="Gene3D" id="3.40.1580.10">
    <property type="entry name" value="SMI1/KNR4-like"/>
    <property type="match status" value="1"/>
</dbReference>
<dbReference type="InterPro" id="IPR037883">
    <property type="entry name" value="Knr4/Smi1-like_sf"/>
</dbReference>
<dbReference type="SMART" id="SM00860">
    <property type="entry name" value="SMI1_KNR4"/>
    <property type="match status" value="1"/>
</dbReference>
<evidence type="ECO:0000313" key="3">
    <source>
        <dbReference type="Proteomes" id="UP000270471"/>
    </source>
</evidence>
<accession>A0A3M0IGV7</accession>
<dbReference type="SUPFAM" id="SSF160631">
    <property type="entry name" value="SMI1/KNR4-like"/>
    <property type="match status" value="1"/>
</dbReference>
<gene>
    <name evidence="2" type="ORF">CTZ28_36670</name>
</gene>
<evidence type="ECO:0000259" key="1">
    <source>
        <dbReference type="SMART" id="SM00860"/>
    </source>
</evidence>
<feature type="domain" description="Knr4/Smi1-like" evidence="1">
    <location>
        <begin position="32"/>
        <end position="171"/>
    </location>
</feature>
<sequence>MPHADGVRSSWTRIVRWLEEHAPASAQALNPPATDADIQRLSDHLGFRLPQSLETWLRQNNGSTAKDSTTAVPGGFRLVPHVDSRIFPGGEVFLDCQSIINQHGNDLRIADDIGDEEWWMPSWIPVLAETDAHYGLILDAGQLNGSVPVLAYRETDYPKRYASSLEELLGGVADMLEHGRGDGVLTRGRRPSVQDGRVVWD</sequence>
<protein>
    <submittedName>
        <fullName evidence="2">Molybdenum cofactor biosysnthesis protein MoeA</fullName>
    </submittedName>
</protein>
<dbReference type="RefSeq" id="WP_121894106.1">
    <property type="nucleotide sequence ID" value="NZ_PENI01000034.1"/>
</dbReference>
<dbReference type="Proteomes" id="UP000270471">
    <property type="component" value="Unassembled WGS sequence"/>
</dbReference>
<dbReference type="Pfam" id="PF09346">
    <property type="entry name" value="SMI1_KNR4"/>
    <property type="match status" value="1"/>
</dbReference>
<dbReference type="OrthoDB" id="3466111at2"/>
<reference evidence="2 3" key="1">
    <citation type="submission" date="2017-11" db="EMBL/GenBank/DDBJ databases">
        <title>Draft genome of actinobacteria isolated from guarana (Paullinia cupana (Mart.) Ducke.</title>
        <authorList>
            <person name="Siqueira K.A."/>
            <person name="Liotti R.G."/>
            <person name="Mendes T.A.O."/>
            <person name="Soares M.A."/>
        </authorList>
    </citation>
    <scope>NUCLEOTIDE SEQUENCE [LARGE SCALE GENOMIC DNA]</scope>
    <source>
        <strain evidence="2 3">193</strain>
    </source>
</reference>
<dbReference type="EMBL" id="PENI01000034">
    <property type="protein sequence ID" value="RMB81116.1"/>
    <property type="molecule type" value="Genomic_DNA"/>
</dbReference>
<dbReference type="InterPro" id="IPR018958">
    <property type="entry name" value="Knr4/Smi1-like_dom"/>
</dbReference>
<organism evidence="2 3">
    <name type="scientific">Streptomyces shenzhenensis</name>
    <dbReference type="NCBI Taxonomy" id="943815"/>
    <lineage>
        <taxon>Bacteria</taxon>
        <taxon>Bacillati</taxon>
        <taxon>Actinomycetota</taxon>
        <taxon>Actinomycetes</taxon>
        <taxon>Kitasatosporales</taxon>
        <taxon>Streptomycetaceae</taxon>
        <taxon>Streptomyces</taxon>
    </lineage>
</organism>
<evidence type="ECO:0000313" key="2">
    <source>
        <dbReference type="EMBL" id="RMB81116.1"/>
    </source>
</evidence>
<comment type="caution">
    <text evidence="2">The sequence shown here is derived from an EMBL/GenBank/DDBJ whole genome shotgun (WGS) entry which is preliminary data.</text>
</comment>
<keyword evidence="3" id="KW-1185">Reference proteome</keyword>
<dbReference type="AlphaFoldDB" id="A0A3M0IGV7"/>
<name>A0A3M0IGV7_9ACTN</name>